<proteinExistence type="predicted"/>
<dbReference type="InterPro" id="IPR036425">
    <property type="entry name" value="MoaB/Mog-like_dom_sf"/>
</dbReference>
<accession>A0A6J5RLY5</accession>
<gene>
    <name evidence="1" type="ORF">UFOVP1290_592</name>
</gene>
<sequence length="98" mass="10880">MACNSKEKVSVDDVVLNGVLAILNSKQNTNKWIGTMTDVSSAITNVMGKKVKKNLPGSPSAMRVVLNRILNRVRSRGIGVKFGRTTDRTRTRFVKFTR</sequence>
<organism evidence="1">
    <name type="scientific">uncultured Caudovirales phage</name>
    <dbReference type="NCBI Taxonomy" id="2100421"/>
    <lineage>
        <taxon>Viruses</taxon>
        <taxon>Duplodnaviria</taxon>
        <taxon>Heunggongvirae</taxon>
        <taxon>Uroviricota</taxon>
        <taxon>Caudoviricetes</taxon>
        <taxon>Peduoviridae</taxon>
        <taxon>Maltschvirus</taxon>
        <taxon>Maltschvirus maltsch</taxon>
    </lineage>
</organism>
<name>A0A6J5RLY5_9CAUD</name>
<reference evidence="1" key="1">
    <citation type="submission" date="2020-05" db="EMBL/GenBank/DDBJ databases">
        <authorList>
            <person name="Chiriac C."/>
            <person name="Salcher M."/>
            <person name="Ghai R."/>
            <person name="Kavagutti S V."/>
        </authorList>
    </citation>
    <scope>NUCLEOTIDE SEQUENCE</scope>
</reference>
<evidence type="ECO:0000313" key="1">
    <source>
        <dbReference type="EMBL" id="CAB4197072.1"/>
    </source>
</evidence>
<dbReference type="EMBL" id="LR797252">
    <property type="protein sequence ID" value="CAB4197072.1"/>
    <property type="molecule type" value="Genomic_DNA"/>
</dbReference>
<dbReference type="SUPFAM" id="SSF53218">
    <property type="entry name" value="Molybdenum cofactor biosynthesis proteins"/>
    <property type="match status" value="1"/>
</dbReference>
<protein>
    <submittedName>
        <fullName evidence="1">Uncharacterized protein</fullName>
    </submittedName>
</protein>